<protein>
    <recommendedName>
        <fullName evidence="1">F-box domain-containing protein</fullName>
    </recommendedName>
</protein>
<evidence type="ECO:0000259" key="1">
    <source>
        <dbReference type="PROSITE" id="PS50181"/>
    </source>
</evidence>
<evidence type="ECO:0000313" key="2">
    <source>
        <dbReference type="EMBL" id="ESQ46130.1"/>
    </source>
</evidence>
<dbReference type="SMART" id="SM00256">
    <property type="entry name" value="FBOX"/>
    <property type="match status" value="1"/>
</dbReference>
<dbReference type="Gene3D" id="1.20.1280.50">
    <property type="match status" value="1"/>
</dbReference>
<sequence length="333" mass="38693">MQDQDKNQSMAQVRKRKRMAMEFPIDLVEEILLRVPAQSVVRLRSTCKPWKTLIVDHRFVNKHFWRWRGKEQQFMLVNDTLPSSSGSKISCVDIVFSELKNPCLNAEVVKPISLWYLLVYNVYHCDGLLLWVMGAGLLVLNPLLKKEDGSNKAAVDENFDGFFSLPLSNVCLKGTPYWLGFIKRGSTIFSIQSFNFLKERFEPVFLPSSFIESIRWGDFLSLGIFRGDHLSLLHQSKLTRKIHFWVKEKQHWNMLMTVVIPELTMFRIYSSYFDENNGKLVICGRHYETGSVSIFTAGESEEFQKFEYRPWMSRTIGGCYYVPSLLQVPGTSR</sequence>
<evidence type="ECO:0000313" key="3">
    <source>
        <dbReference type="Proteomes" id="UP000030689"/>
    </source>
</evidence>
<keyword evidence="3" id="KW-1185">Reference proteome</keyword>
<dbReference type="KEGG" id="eus:EUTSA_v10000539mg"/>
<dbReference type="EMBL" id="KI517426">
    <property type="protein sequence ID" value="ESQ46130.1"/>
    <property type="molecule type" value="Genomic_DNA"/>
</dbReference>
<dbReference type="SUPFAM" id="SSF81383">
    <property type="entry name" value="F-box domain"/>
    <property type="match status" value="1"/>
</dbReference>
<dbReference type="InterPro" id="IPR050796">
    <property type="entry name" value="SCF_F-box_component"/>
</dbReference>
<dbReference type="PANTHER" id="PTHR31672">
    <property type="entry name" value="BNACNNG10540D PROTEIN"/>
    <property type="match status" value="1"/>
</dbReference>
<dbReference type="STRING" id="72664.V4L6Z0"/>
<organism evidence="2 3">
    <name type="scientific">Eutrema salsugineum</name>
    <name type="common">Saltwater cress</name>
    <name type="synonym">Sisymbrium salsugineum</name>
    <dbReference type="NCBI Taxonomy" id="72664"/>
    <lineage>
        <taxon>Eukaryota</taxon>
        <taxon>Viridiplantae</taxon>
        <taxon>Streptophyta</taxon>
        <taxon>Embryophyta</taxon>
        <taxon>Tracheophyta</taxon>
        <taxon>Spermatophyta</taxon>
        <taxon>Magnoliopsida</taxon>
        <taxon>eudicotyledons</taxon>
        <taxon>Gunneridae</taxon>
        <taxon>Pentapetalae</taxon>
        <taxon>rosids</taxon>
        <taxon>malvids</taxon>
        <taxon>Brassicales</taxon>
        <taxon>Brassicaceae</taxon>
        <taxon>Eutremeae</taxon>
        <taxon>Eutrema</taxon>
    </lineage>
</organism>
<dbReference type="CDD" id="cd22157">
    <property type="entry name" value="F-box_AtFBW1-like"/>
    <property type="match status" value="1"/>
</dbReference>
<dbReference type="OMA" id="CARNDRD"/>
<dbReference type="PROSITE" id="PS50181">
    <property type="entry name" value="FBOX"/>
    <property type="match status" value="1"/>
</dbReference>
<dbReference type="Proteomes" id="UP000030689">
    <property type="component" value="Unassembled WGS sequence"/>
</dbReference>
<feature type="domain" description="F-box" evidence="1">
    <location>
        <begin position="17"/>
        <end position="68"/>
    </location>
</feature>
<dbReference type="InterPro" id="IPR036047">
    <property type="entry name" value="F-box-like_dom_sf"/>
</dbReference>
<dbReference type="Pfam" id="PF00646">
    <property type="entry name" value="F-box"/>
    <property type="match status" value="1"/>
</dbReference>
<dbReference type="AlphaFoldDB" id="V4L6Z0"/>
<accession>V4L6Z0</accession>
<dbReference type="NCBIfam" id="TIGR01640">
    <property type="entry name" value="F_box_assoc_1"/>
    <property type="match status" value="1"/>
</dbReference>
<dbReference type="Pfam" id="PF07734">
    <property type="entry name" value="FBA_1"/>
    <property type="match status" value="1"/>
</dbReference>
<dbReference type="InterPro" id="IPR017451">
    <property type="entry name" value="F-box-assoc_interact_dom"/>
</dbReference>
<reference evidence="2 3" key="1">
    <citation type="journal article" date="2013" name="Front. Plant Sci.">
        <title>The Reference Genome of the Halophytic Plant Eutrema salsugineum.</title>
        <authorList>
            <person name="Yang R."/>
            <person name="Jarvis D.E."/>
            <person name="Chen H."/>
            <person name="Beilstein M.A."/>
            <person name="Grimwood J."/>
            <person name="Jenkins J."/>
            <person name="Shu S."/>
            <person name="Prochnik S."/>
            <person name="Xin M."/>
            <person name="Ma C."/>
            <person name="Schmutz J."/>
            <person name="Wing R.A."/>
            <person name="Mitchell-Olds T."/>
            <person name="Schumaker K.S."/>
            <person name="Wang X."/>
        </authorList>
    </citation>
    <scope>NUCLEOTIDE SEQUENCE [LARGE SCALE GENOMIC DNA]</scope>
</reference>
<dbReference type="InterPro" id="IPR006527">
    <property type="entry name" value="F-box-assoc_dom_typ1"/>
</dbReference>
<proteinExistence type="predicted"/>
<name>V4L6Z0_EUTSA</name>
<dbReference type="InterPro" id="IPR001810">
    <property type="entry name" value="F-box_dom"/>
</dbReference>
<dbReference type="Gramene" id="ESQ46130">
    <property type="protein sequence ID" value="ESQ46130"/>
    <property type="gene ID" value="EUTSA_v10000539mg"/>
</dbReference>
<dbReference type="PANTHER" id="PTHR31672:SF13">
    <property type="entry name" value="F-BOX PROTEIN CPR30-LIKE"/>
    <property type="match status" value="1"/>
</dbReference>
<gene>
    <name evidence="2" type="ORF">EUTSA_v10000539mg</name>
</gene>